<proteinExistence type="predicted"/>
<evidence type="ECO:0000259" key="2">
    <source>
        <dbReference type="Pfam" id="PF12706"/>
    </source>
</evidence>
<organism evidence="3 4">
    <name type="scientific">Viridibacillus soli</name>
    <dbReference type="NCBI Taxonomy" id="2798301"/>
    <lineage>
        <taxon>Bacteria</taxon>
        <taxon>Bacillati</taxon>
        <taxon>Bacillota</taxon>
        <taxon>Bacilli</taxon>
        <taxon>Bacillales</taxon>
        <taxon>Caryophanaceae</taxon>
        <taxon>Viridibacillus</taxon>
    </lineage>
</organism>
<reference evidence="3 4" key="1">
    <citation type="submission" date="2020-12" db="EMBL/GenBank/DDBJ databases">
        <title>YIM B01967 draft genome.</title>
        <authorList>
            <person name="Yan X."/>
        </authorList>
    </citation>
    <scope>NUCLEOTIDE SEQUENCE [LARGE SCALE GENOMIC DNA]</scope>
    <source>
        <strain evidence="3 4">YIM B01967</strain>
    </source>
</reference>
<evidence type="ECO:0000256" key="1">
    <source>
        <dbReference type="ARBA" id="ARBA00022801"/>
    </source>
</evidence>
<keyword evidence="4" id="KW-1185">Reference proteome</keyword>
<dbReference type="InterPro" id="IPR050114">
    <property type="entry name" value="UPF0173_UPF0282_UlaG_hydrolase"/>
</dbReference>
<feature type="domain" description="Metallo-beta-lactamase" evidence="2">
    <location>
        <begin position="44"/>
        <end position="220"/>
    </location>
</feature>
<evidence type="ECO:0000313" key="3">
    <source>
        <dbReference type="EMBL" id="MBK3495113.1"/>
    </source>
</evidence>
<gene>
    <name evidence="3" type="ORF">JFL43_09640</name>
</gene>
<keyword evidence="1" id="KW-0378">Hydrolase</keyword>
<dbReference type="SUPFAM" id="SSF56281">
    <property type="entry name" value="Metallo-hydrolase/oxidoreductase"/>
    <property type="match status" value="1"/>
</dbReference>
<dbReference type="InterPro" id="IPR036866">
    <property type="entry name" value="RibonucZ/Hydroxyglut_hydro"/>
</dbReference>
<dbReference type="InterPro" id="IPR001279">
    <property type="entry name" value="Metallo-B-lactamas"/>
</dbReference>
<dbReference type="EMBL" id="JAEOAH010000009">
    <property type="protein sequence ID" value="MBK3495113.1"/>
    <property type="molecule type" value="Genomic_DNA"/>
</dbReference>
<dbReference type="PANTHER" id="PTHR43546">
    <property type="entry name" value="UPF0173 METAL-DEPENDENT HYDROLASE MJ1163-RELATED"/>
    <property type="match status" value="1"/>
</dbReference>
<dbReference type="Gene3D" id="3.60.15.10">
    <property type="entry name" value="Ribonuclease Z/Hydroxyacylglutathione hydrolase-like"/>
    <property type="match status" value="1"/>
</dbReference>
<dbReference type="RefSeq" id="WP_200748878.1">
    <property type="nucleotide sequence ID" value="NZ_JAEOAH010000009.1"/>
</dbReference>
<dbReference type="Pfam" id="PF12706">
    <property type="entry name" value="Lactamase_B_2"/>
    <property type="match status" value="1"/>
</dbReference>
<protein>
    <submittedName>
        <fullName evidence="3">MBL fold metallo-hydrolase</fullName>
    </submittedName>
</protein>
<dbReference type="Proteomes" id="UP000618943">
    <property type="component" value="Unassembled WGS sequence"/>
</dbReference>
<evidence type="ECO:0000313" key="4">
    <source>
        <dbReference type="Proteomes" id="UP000618943"/>
    </source>
</evidence>
<accession>A0ABS1H6R8</accession>
<name>A0ABS1H6R8_9BACL</name>
<dbReference type="PANTHER" id="PTHR43546:SF9">
    <property type="entry name" value="L-ASCORBATE-6-PHOSPHATE LACTONASE ULAG-RELATED"/>
    <property type="match status" value="1"/>
</dbReference>
<sequence>MKINFYHVGVATCLLEIDGKIKIATDPALSPKGTILKFKSFETERLQDPKYDNDIFQNVDLWLITHLHEDHLDLLGKDVIADSALVLTNSDALSFLEGKNVVPLKWTEEYVTKFENYTIKITTIPAYHGNNFITRKIVGKVNGYILEIFDGNDKTTIYLTSDTVYHKDVINSISKELDIIIANLGEVSADKFGGPLTMSIEMLNQFVKELKPTKVIPVHIDDFSHYMTTEDNVLKAGFSILEKGKWIEISDN</sequence>
<comment type="caution">
    <text evidence="3">The sequence shown here is derived from an EMBL/GenBank/DDBJ whole genome shotgun (WGS) entry which is preliminary data.</text>
</comment>